<keyword evidence="3" id="KW-1185">Reference proteome</keyword>
<protein>
    <submittedName>
        <fullName evidence="2">Uncharacterized protein</fullName>
    </submittedName>
</protein>
<accession>A0A2A8CVK6</accession>
<dbReference type="Proteomes" id="UP000220102">
    <property type="component" value="Unassembled WGS sequence"/>
</dbReference>
<sequence>MQFTEEVAWGVGDFVLFGGMLLLAGAAVETVIRTNPSSIYRYAMGGGLGGAFLLIWVNGAVGLIGAAGNPANLMYAGVLAVGVIGALVGRFRARAMSRVLLAMAVIQTVIMGTAIVMEWGQPSSGPVELVVANGAFAGIWLVSAWLFRKAERDGT</sequence>
<organism evidence="2 3">
    <name type="scientific">Longibacter salinarum</name>
    <dbReference type="NCBI Taxonomy" id="1850348"/>
    <lineage>
        <taxon>Bacteria</taxon>
        <taxon>Pseudomonadati</taxon>
        <taxon>Rhodothermota</taxon>
        <taxon>Rhodothermia</taxon>
        <taxon>Rhodothermales</taxon>
        <taxon>Salisaetaceae</taxon>
        <taxon>Longibacter</taxon>
    </lineage>
</organism>
<feature type="transmembrane region" description="Helical" evidence="1">
    <location>
        <begin position="129"/>
        <end position="147"/>
    </location>
</feature>
<feature type="transmembrane region" description="Helical" evidence="1">
    <location>
        <begin position="99"/>
        <end position="117"/>
    </location>
</feature>
<keyword evidence="1" id="KW-0472">Membrane</keyword>
<keyword evidence="1" id="KW-1133">Transmembrane helix</keyword>
<proteinExistence type="predicted"/>
<evidence type="ECO:0000313" key="3">
    <source>
        <dbReference type="Proteomes" id="UP000220102"/>
    </source>
</evidence>
<dbReference type="OrthoDB" id="9813621at2"/>
<evidence type="ECO:0000256" key="1">
    <source>
        <dbReference type="SAM" id="Phobius"/>
    </source>
</evidence>
<feature type="transmembrane region" description="Helical" evidence="1">
    <location>
        <begin position="14"/>
        <end position="32"/>
    </location>
</feature>
<name>A0A2A8CVK6_9BACT</name>
<feature type="transmembrane region" description="Helical" evidence="1">
    <location>
        <begin position="44"/>
        <end position="67"/>
    </location>
</feature>
<keyword evidence="1" id="KW-0812">Transmembrane</keyword>
<comment type="caution">
    <text evidence="2">The sequence shown here is derived from an EMBL/GenBank/DDBJ whole genome shotgun (WGS) entry which is preliminary data.</text>
</comment>
<reference evidence="2 3" key="1">
    <citation type="submission" date="2017-10" db="EMBL/GenBank/DDBJ databases">
        <title>Draft genome of Longibacter Salinarum.</title>
        <authorList>
            <person name="Goh K.M."/>
            <person name="Shamsir M.S."/>
            <person name="Lim S.W."/>
        </authorList>
    </citation>
    <scope>NUCLEOTIDE SEQUENCE [LARGE SCALE GENOMIC DNA]</scope>
    <source>
        <strain evidence="2 3">KCTC 52045</strain>
    </source>
</reference>
<dbReference type="AlphaFoldDB" id="A0A2A8CVK6"/>
<feature type="transmembrane region" description="Helical" evidence="1">
    <location>
        <begin position="73"/>
        <end position="92"/>
    </location>
</feature>
<gene>
    <name evidence="2" type="ORF">CRI94_11885</name>
</gene>
<evidence type="ECO:0000313" key="2">
    <source>
        <dbReference type="EMBL" id="PEN12722.1"/>
    </source>
</evidence>
<dbReference type="EMBL" id="PDEQ01000006">
    <property type="protein sequence ID" value="PEN12722.1"/>
    <property type="molecule type" value="Genomic_DNA"/>
</dbReference>